<dbReference type="PANTHER" id="PTHR38340:SF1">
    <property type="entry name" value="S-LAYER PROTEIN"/>
    <property type="match status" value="1"/>
</dbReference>
<dbReference type="InterPro" id="IPR050557">
    <property type="entry name" value="RTX_toxin/Mannuronan_C5-epim"/>
</dbReference>
<evidence type="ECO:0000313" key="4">
    <source>
        <dbReference type="EMBL" id="MFC7361303.1"/>
    </source>
</evidence>
<dbReference type="Gene3D" id="2.150.10.10">
    <property type="entry name" value="Serralysin-like metalloprotease, C-terminal"/>
    <property type="match status" value="2"/>
</dbReference>
<feature type="region of interest" description="Disordered" evidence="3">
    <location>
        <begin position="191"/>
        <end position="217"/>
    </location>
</feature>
<protein>
    <recommendedName>
        <fullName evidence="6">Calcium-binding protein</fullName>
    </recommendedName>
</protein>
<organism evidence="4 5">
    <name type="scientific">Nocardioides astragali</name>
    <dbReference type="NCBI Taxonomy" id="1776736"/>
    <lineage>
        <taxon>Bacteria</taxon>
        <taxon>Bacillati</taxon>
        <taxon>Actinomycetota</taxon>
        <taxon>Actinomycetes</taxon>
        <taxon>Propionibacteriales</taxon>
        <taxon>Nocardioidaceae</taxon>
        <taxon>Nocardioides</taxon>
    </lineage>
</organism>
<proteinExistence type="predicted"/>
<comment type="caution">
    <text evidence="4">The sequence shown here is derived from an EMBL/GenBank/DDBJ whole genome shotgun (WGS) entry which is preliminary data.</text>
</comment>
<evidence type="ECO:0000313" key="5">
    <source>
        <dbReference type="Proteomes" id="UP001596524"/>
    </source>
</evidence>
<dbReference type="Pfam" id="PF00353">
    <property type="entry name" value="HemolysinCabind"/>
    <property type="match status" value="4"/>
</dbReference>
<dbReference type="PANTHER" id="PTHR38340">
    <property type="entry name" value="S-LAYER PROTEIN"/>
    <property type="match status" value="1"/>
</dbReference>
<name>A0ABW2N6I8_9ACTN</name>
<sequence>MLKMHKLARPSRAASYRRDQVSPGSTRVSARIEPTSVPRIPARPGLQPQARPRNAGQSRGMSSKRGLDSAGGTMRPLGLLGSVVVLSATLAVLGTAELSTPGTAEVPATGTSEYASQDTADLSAFETGYLAVDSSQRERPTCMGHPASPGGVGTSGDDVLVGTPHKDVIVAGGGNDVVLGGDGKDVICGGPGDDRLVGGRNPADWSQAKHGDRLSGGSGDDRIVDRWGFADKLIGGTGDDRLVSSNGMQHKVIGGPGADRLISRNVHDNTMLGGRGPDVLTALSGGGYSRYHAGGPGRDIIDVGPTGDILVGLTGDGDQLRVHGDAYVVPGFSDSPVGIEVDMAAGIARRIGASPEGPVDVITFLAPELVAWFMYGSDYGDRMSGSDGDDSFFGGAGNDVLVGLGGRDGLYGHQGDDLIDGGDGDDWADGGAGTDTCLNAEEVGKCEP</sequence>
<dbReference type="InterPro" id="IPR011049">
    <property type="entry name" value="Serralysin-like_metalloprot_C"/>
</dbReference>
<comment type="subcellular location">
    <subcellularLocation>
        <location evidence="1">Secreted</location>
    </subcellularLocation>
</comment>
<accession>A0ABW2N6I8</accession>
<dbReference type="InterPro" id="IPR018511">
    <property type="entry name" value="Hemolysin-typ_Ca-bd_CS"/>
</dbReference>
<dbReference type="EMBL" id="JBHTCH010000014">
    <property type="protein sequence ID" value="MFC7361303.1"/>
    <property type="molecule type" value="Genomic_DNA"/>
</dbReference>
<evidence type="ECO:0000256" key="3">
    <source>
        <dbReference type="SAM" id="MobiDB-lite"/>
    </source>
</evidence>
<dbReference type="PROSITE" id="PS00330">
    <property type="entry name" value="HEMOLYSIN_CALCIUM"/>
    <property type="match status" value="1"/>
</dbReference>
<dbReference type="SUPFAM" id="SSF51120">
    <property type="entry name" value="beta-Roll"/>
    <property type="match status" value="2"/>
</dbReference>
<evidence type="ECO:0000256" key="1">
    <source>
        <dbReference type="ARBA" id="ARBA00004613"/>
    </source>
</evidence>
<keyword evidence="2" id="KW-0964">Secreted</keyword>
<dbReference type="InterPro" id="IPR001343">
    <property type="entry name" value="Hemolysn_Ca-bd"/>
</dbReference>
<evidence type="ECO:0000256" key="2">
    <source>
        <dbReference type="ARBA" id="ARBA00022525"/>
    </source>
</evidence>
<gene>
    <name evidence="4" type="ORF">ACFQO6_13575</name>
</gene>
<dbReference type="RefSeq" id="WP_379185954.1">
    <property type="nucleotide sequence ID" value="NZ_JBHTCH010000014.1"/>
</dbReference>
<reference evidence="5" key="1">
    <citation type="journal article" date="2019" name="Int. J. Syst. Evol. Microbiol.">
        <title>The Global Catalogue of Microorganisms (GCM) 10K type strain sequencing project: providing services to taxonomists for standard genome sequencing and annotation.</title>
        <authorList>
            <consortium name="The Broad Institute Genomics Platform"/>
            <consortium name="The Broad Institute Genome Sequencing Center for Infectious Disease"/>
            <person name="Wu L."/>
            <person name="Ma J."/>
        </authorList>
    </citation>
    <scope>NUCLEOTIDE SEQUENCE [LARGE SCALE GENOMIC DNA]</scope>
    <source>
        <strain evidence="5">FCH27</strain>
    </source>
</reference>
<feature type="region of interest" description="Disordered" evidence="3">
    <location>
        <begin position="1"/>
        <end position="70"/>
    </location>
</feature>
<keyword evidence="5" id="KW-1185">Reference proteome</keyword>
<evidence type="ECO:0008006" key="6">
    <source>
        <dbReference type="Google" id="ProtNLM"/>
    </source>
</evidence>
<dbReference type="Proteomes" id="UP001596524">
    <property type="component" value="Unassembled WGS sequence"/>
</dbReference>
<dbReference type="PRINTS" id="PR00313">
    <property type="entry name" value="CABNDNGRPT"/>
</dbReference>
<feature type="compositionally biased region" description="Basic and acidic residues" evidence="3">
    <location>
        <begin position="207"/>
        <end position="217"/>
    </location>
</feature>